<feature type="domain" description="NB-ARC" evidence="3">
    <location>
        <begin position="320"/>
        <end position="487"/>
    </location>
</feature>
<dbReference type="PROSITE" id="PS50005">
    <property type="entry name" value="TPR"/>
    <property type="match status" value="1"/>
</dbReference>
<sequence length="1204" mass="135591">MTEVNDEGFTRLGEDRGGNGRHRVNIIFIHGLGGHPKRTWGNGQPAKPGKKLFSVSSLRKGEPTSIGTEDAVEESTQRKPFWPEEFLALDMPEARIWTYGYRSAVFEGLFRANNLNSASQHGNDLALKFERNIPNNEPVIFIAHSLGHQAIKIYSRADETDSLHGYPTLRCQLAKRGITVTNVLKRLGQQINDCILQGLQPGGEAFALIDENFKTIVLEKNIRIHSFYEARGMPGIKSGIGKVVDDESSKLDLPPDIETIESINADHSQMTKFANRNDEGYRAILNVLKRCVDAELNSVFYVPFPNNATSMVDRPSINDPLKNKLFGSNSFPRAALFGLGGAGKTQIAVHLAYWIKENLPKYSVFWIPAFSDASIERACTEILEECFVQKKEGETSRNALRRYLGSSTSGKWFLIVDNADDITLLDAKPNAQGTTWLPKNDQGRVLLTTRSSQVAFQMTRNASSVLELPTMNLEEATGCLKKWLWRQDLLDNHEVVADLLAVLTMLPLAIRQAADYINMTHSSLSGYLKLFRKTEQDKMGLLSSDSKDDTRYPEGSECQNAVATTWVMSFRQICKEQPLAENLLSFMACIDPDAIPMSILPSTGTTQQLRATLGTLMAFNFLSEREDDETYDMHSLVHLATRAWKEQTNEMSEALGMAVAHVRSILPQANWETRQLWRQYSPHILSIIRQGGEIDKMEVPPRLTSNICYHLGLEGRGAECILILKETLNKRRQAFGEDDKYRLRLERRLGSAHNAEERYEEALRVLEPVEREMKLTLQEDDRYLLQTQRSFATALKSVGRKDEAASRLTHVVAILNRTRPKDDEYLLSCRHELARLYDDVGEMDNAIEVLKEVMAIYKKTVSQDDPNLLAVQRSLAQAYITKGEYEKGIELFERVNKIERETLRDGHPLLLSTVYGLARAHMHVGHVDLAINLLEELGSKHSLANAYLKKNKLREAVELLEQVVALQEDIYPEDHEYRLETELTLAEAYAAQNQPEEAIPLFKHVEVVYSAAGDPSDEKVSRARTTLAFAYAAAGRLAEAMELFSSVVAMKMHLPGEMRSEVWSAQWDLTCLYRVNGQLINGIEVLFEALSSSLMFTTLRDCADHQKPRRLLLGEFQSLYNADQGARKAVQSRIDSLLAKARDYKASGKFDKATNLLRRAVHVGMVIFDADDTRLLDLVEELSLAYEEDGKLDSAIGLLSEVLD</sequence>
<evidence type="ECO:0000259" key="3">
    <source>
        <dbReference type="Pfam" id="PF00931"/>
    </source>
</evidence>
<evidence type="ECO:0000256" key="2">
    <source>
        <dbReference type="SAM" id="MobiDB-lite"/>
    </source>
</evidence>
<dbReference type="InterPro" id="IPR011717">
    <property type="entry name" value="TPR-4"/>
</dbReference>
<reference evidence="4 5" key="1">
    <citation type="submission" date="2020-01" db="EMBL/GenBank/DDBJ databases">
        <title>Identification and distribution of gene clusters putatively required for synthesis of sphingolipid metabolism inhibitors in phylogenetically diverse species of the filamentous fungus Fusarium.</title>
        <authorList>
            <person name="Kim H.-S."/>
            <person name="Busman M."/>
            <person name="Brown D.W."/>
            <person name="Divon H."/>
            <person name="Uhlig S."/>
            <person name="Proctor R.H."/>
        </authorList>
    </citation>
    <scope>NUCLEOTIDE SEQUENCE [LARGE SCALE GENOMIC DNA]</scope>
    <source>
        <strain evidence="4 5">NRRL 20459</strain>
    </source>
</reference>
<proteinExistence type="predicted"/>
<dbReference type="GO" id="GO:0043531">
    <property type="term" value="F:ADP binding"/>
    <property type="evidence" value="ECO:0007669"/>
    <property type="project" value="InterPro"/>
</dbReference>
<dbReference type="PANTHER" id="PTHR46082">
    <property type="entry name" value="ATP/GTP-BINDING PROTEIN-RELATED"/>
    <property type="match status" value="1"/>
</dbReference>
<accession>A0A8H4PKJ8</accession>
<dbReference type="OrthoDB" id="1658288at2759"/>
<dbReference type="Gene3D" id="3.40.50.300">
    <property type="entry name" value="P-loop containing nucleotide triphosphate hydrolases"/>
    <property type="match status" value="1"/>
</dbReference>
<dbReference type="Gene3D" id="1.25.40.10">
    <property type="entry name" value="Tetratricopeptide repeat domain"/>
    <property type="match status" value="3"/>
</dbReference>
<dbReference type="InterPro" id="IPR002182">
    <property type="entry name" value="NB-ARC"/>
</dbReference>
<name>A0A8H4PKJ8_9HYPO</name>
<dbReference type="SUPFAM" id="SSF48452">
    <property type="entry name" value="TPR-like"/>
    <property type="match status" value="4"/>
</dbReference>
<dbReference type="AlphaFoldDB" id="A0A8H4PKJ8"/>
<evidence type="ECO:0000256" key="1">
    <source>
        <dbReference type="PROSITE-ProRule" id="PRU00339"/>
    </source>
</evidence>
<feature type="repeat" description="TPR" evidence="1">
    <location>
        <begin position="869"/>
        <end position="902"/>
    </location>
</feature>
<evidence type="ECO:0000313" key="5">
    <source>
        <dbReference type="Proteomes" id="UP000554235"/>
    </source>
</evidence>
<comment type="caution">
    <text evidence="4">The sequence shown here is derived from an EMBL/GenBank/DDBJ whole genome shotgun (WGS) entry which is preliminary data.</text>
</comment>
<dbReference type="Pfam" id="PF13424">
    <property type="entry name" value="TPR_12"/>
    <property type="match status" value="1"/>
</dbReference>
<dbReference type="InterPro" id="IPR027417">
    <property type="entry name" value="P-loop_NTPase"/>
</dbReference>
<feature type="region of interest" description="Disordered" evidence="2">
    <location>
        <begin position="37"/>
        <end position="77"/>
    </location>
</feature>
<dbReference type="Pfam" id="PF07721">
    <property type="entry name" value="TPR_4"/>
    <property type="match status" value="1"/>
</dbReference>
<dbReference type="Proteomes" id="UP000554235">
    <property type="component" value="Unassembled WGS sequence"/>
</dbReference>
<protein>
    <submittedName>
        <fullName evidence="4">Kinesin light chain</fullName>
    </submittedName>
</protein>
<gene>
    <name evidence="4" type="ORF">FALBO_4997</name>
</gene>
<dbReference type="Pfam" id="PF13181">
    <property type="entry name" value="TPR_8"/>
    <property type="match status" value="1"/>
</dbReference>
<dbReference type="EMBL" id="JAADYS010000652">
    <property type="protein sequence ID" value="KAF4468122.1"/>
    <property type="molecule type" value="Genomic_DNA"/>
</dbReference>
<keyword evidence="5" id="KW-1185">Reference proteome</keyword>
<dbReference type="SUPFAM" id="SSF52540">
    <property type="entry name" value="P-loop containing nucleoside triphosphate hydrolases"/>
    <property type="match status" value="1"/>
</dbReference>
<dbReference type="GO" id="GO:0042802">
    <property type="term" value="F:identical protein binding"/>
    <property type="evidence" value="ECO:0007669"/>
    <property type="project" value="InterPro"/>
</dbReference>
<organism evidence="4 5">
    <name type="scientific">Fusarium albosuccineum</name>
    <dbReference type="NCBI Taxonomy" id="1237068"/>
    <lineage>
        <taxon>Eukaryota</taxon>
        <taxon>Fungi</taxon>
        <taxon>Dikarya</taxon>
        <taxon>Ascomycota</taxon>
        <taxon>Pezizomycotina</taxon>
        <taxon>Sordariomycetes</taxon>
        <taxon>Hypocreomycetidae</taxon>
        <taxon>Hypocreales</taxon>
        <taxon>Nectriaceae</taxon>
        <taxon>Fusarium</taxon>
        <taxon>Fusarium decemcellulare species complex</taxon>
    </lineage>
</organism>
<dbReference type="InterPro" id="IPR053137">
    <property type="entry name" value="NLR-like"/>
</dbReference>
<dbReference type="InterPro" id="IPR019734">
    <property type="entry name" value="TPR_rpt"/>
</dbReference>
<keyword evidence="1" id="KW-0802">TPR repeat</keyword>
<dbReference type="SMART" id="SM00028">
    <property type="entry name" value="TPR"/>
    <property type="match status" value="5"/>
</dbReference>
<dbReference type="Pfam" id="PF13374">
    <property type="entry name" value="TPR_10"/>
    <property type="match status" value="1"/>
</dbReference>
<dbReference type="PANTHER" id="PTHR46082:SF6">
    <property type="entry name" value="AAA+ ATPASE DOMAIN-CONTAINING PROTEIN-RELATED"/>
    <property type="match status" value="1"/>
</dbReference>
<dbReference type="Pfam" id="PF00931">
    <property type="entry name" value="NB-ARC"/>
    <property type="match status" value="1"/>
</dbReference>
<evidence type="ECO:0000313" key="4">
    <source>
        <dbReference type="EMBL" id="KAF4468122.1"/>
    </source>
</evidence>
<dbReference type="InterPro" id="IPR011990">
    <property type="entry name" value="TPR-like_helical_dom_sf"/>
</dbReference>